<accession>A0A4U0WBJ6</accession>
<dbReference type="GO" id="GO:0006355">
    <property type="term" value="P:regulation of DNA-templated transcription"/>
    <property type="evidence" value="ECO:0007669"/>
    <property type="project" value="TreeGrafter"/>
</dbReference>
<sequence length="161" mass="17842">LAALTFMTYIMHMNTRYPQKMSIARATGNIWGSELIPAMAAGKPYFHNPEPVPFRLTPNLQTLMGPIHTEGIFACAVMAIARCLTEPEHELDTQLSIFIRDEMTFWYTQQHRQNVQDGALRDSVGANSELIVKRAVSLGKEPSGSNLPANQTVIDLVALAT</sequence>
<dbReference type="InterPro" id="IPR000403">
    <property type="entry name" value="PI3/4_kinase_cat_dom"/>
</dbReference>
<dbReference type="OrthoDB" id="5570127at2759"/>
<dbReference type="EMBL" id="NAJN01001960">
    <property type="protein sequence ID" value="TKA59727.1"/>
    <property type="molecule type" value="Genomic_DNA"/>
</dbReference>
<feature type="domain" description="PI3K/PI4K catalytic" evidence="1">
    <location>
        <begin position="1"/>
        <end position="147"/>
    </location>
</feature>
<gene>
    <name evidence="2" type="ORF">B0A49_09584</name>
</gene>
<protein>
    <recommendedName>
        <fullName evidence="1">PI3K/PI4K catalytic domain-containing protein</fullName>
    </recommendedName>
</protein>
<dbReference type="GO" id="GO:0000124">
    <property type="term" value="C:SAGA complex"/>
    <property type="evidence" value="ECO:0007669"/>
    <property type="project" value="TreeGrafter"/>
</dbReference>
<evidence type="ECO:0000313" key="3">
    <source>
        <dbReference type="Proteomes" id="UP000308768"/>
    </source>
</evidence>
<dbReference type="GO" id="GO:0005634">
    <property type="term" value="C:nucleus"/>
    <property type="evidence" value="ECO:0007669"/>
    <property type="project" value="TreeGrafter"/>
</dbReference>
<feature type="non-terminal residue" evidence="2">
    <location>
        <position position="1"/>
    </location>
</feature>
<dbReference type="PROSITE" id="PS50290">
    <property type="entry name" value="PI3_4_KINASE_3"/>
    <property type="match status" value="1"/>
</dbReference>
<dbReference type="GO" id="GO:0006281">
    <property type="term" value="P:DNA repair"/>
    <property type="evidence" value="ECO:0007669"/>
    <property type="project" value="TreeGrafter"/>
</dbReference>
<dbReference type="AlphaFoldDB" id="A0A4U0WBJ6"/>
<dbReference type="InterPro" id="IPR036940">
    <property type="entry name" value="PI3/4_kinase_cat_sf"/>
</dbReference>
<dbReference type="STRING" id="331657.A0A4U0WBJ6"/>
<dbReference type="PANTHER" id="PTHR11139">
    <property type="entry name" value="ATAXIA TELANGIECTASIA MUTATED ATM -RELATED"/>
    <property type="match status" value="1"/>
</dbReference>
<name>A0A4U0WBJ6_9PEZI</name>
<dbReference type="InterPro" id="IPR050517">
    <property type="entry name" value="DDR_Repair_Kinase"/>
</dbReference>
<organism evidence="2 3">
    <name type="scientific">Cryomyces minteri</name>
    <dbReference type="NCBI Taxonomy" id="331657"/>
    <lineage>
        <taxon>Eukaryota</taxon>
        <taxon>Fungi</taxon>
        <taxon>Dikarya</taxon>
        <taxon>Ascomycota</taxon>
        <taxon>Pezizomycotina</taxon>
        <taxon>Dothideomycetes</taxon>
        <taxon>Dothideomycetes incertae sedis</taxon>
        <taxon>Cryomyces</taxon>
    </lineage>
</organism>
<dbReference type="Proteomes" id="UP000308768">
    <property type="component" value="Unassembled WGS sequence"/>
</dbReference>
<dbReference type="SUPFAM" id="SSF56112">
    <property type="entry name" value="Protein kinase-like (PK-like)"/>
    <property type="match status" value="1"/>
</dbReference>
<reference evidence="2 3" key="1">
    <citation type="submission" date="2017-03" db="EMBL/GenBank/DDBJ databases">
        <title>Genomes of endolithic fungi from Antarctica.</title>
        <authorList>
            <person name="Coleine C."/>
            <person name="Masonjones S."/>
            <person name="Stajich J.E."/>
        </authorList>
    </citation>
    <scope>NUCLEOTIDE SEQUENCE [LARGE SCALE GENOMIC DNA]</scope>
    <source>
        <strain evidence="2 3">CCFEE 5187</strain>
    </source>
</reference>
<evidence type="ECO:0000313" key="2">
    <source>
        <dbReference type="EMBL" id="TKA59727.1"/>
    </source>
</evidence>
<dbReference type="Gene3D" id="1.10.1070.11">
    <property type="entry name" value="Phosphatidylinositol 3-/4-kinase, catalytic domain"/>
    <property type="match status" value="1"/>
</dbReference>
<dbReference type="PANTHER" id="PTHR11139:SF1">
    <property type="entry name" value="TRANSFORMATION_TRANSCRIPTION DOMAIN-ASSOCIATED PROTEIN"/>
    <property type="match status" value="1"/>
</dbReference>
<proteinExistence type="predicted"/>
<comment type="caution">
    <text evidence="2">The sequence shown here is derived from an EMBL/GenBank/DDBJ whole genome shotgun (WGS) entry which is preliminary data.</text>
</comment>
<evidence type="ECO:0000259" key="1">
    <source>
        <dbReference type="PROSITE" id="PS50290"/>
    </source>
</evidence>
<dbReference type="Pfam" id="PF00454">
    <property type="entry name" value="PI3_PI4_kinase"/>
    <property type="match status" value="1"/>
</dbReference>
<dbReference type="InterPro" id="IPR011009">
    <property type="entry name" value="Kinase-like_dom_sf"/>
</dbReference>
<dbReference type="GO" id="GO:0035267">
    <property type="term" value="C:NuA4 histone acetyltransferase complex"/>
    <property type="evidence" value="ECO:0007669"/>
    <property type="project" value="TreeGrafter"/>
</dbReference>
<keyword evidence="3" id="KW-1185">Reference proteome</keyword>